<sequence length="270" mass="30501">MKLLVLALLILYDSMLIFQLEHVKALDTMAPYAWESGDFRAMRLGRDAAGRPFLDYEELAMAMLTENFDLTGKKLSGEPLFFPVRRQKEFERLSDAYRMVFADLSCFPVPESAGGDISDVVYENGWMEERSFDGPRTHEGCDLMAGAPEAGLYPVVSMTDGVVEQAGWLKKGGWRIGIRAPAGAYLYYAHLDSYGKTLDGREWRPGDTVHAGELLGYMGDSGYGEPGTTGQFPVHLHLGIYIRTEHHDELSVNPYWILRYLEKYRTRASY</sequence>
<dbReference type="SUPFAM" id="SSF51261">
    <property type="entry name" value="Duplicated hybrid motif"/>
    <property type="match status" value="1"/>
</dbReference>
<dbReference type="Proteomes" id="UP000647491">
    <property type="component" value="Unassembled WGS sequence"/>
</dbReference>
<feature type="domain" description="M23ase beta-sheet core" evidence="2">
    <location>
        <begin position="137"/>
        <end position="246"/>
    </location>
</feature>
<gene>
    <name evidence="3" type="ORF">H8708_10810</name>
</gene>
<dbReference type="InterPro" id="IPR050570">
    <property type="entry name" value="Cell_wall_metabolism_enzyme"/>
</dbReference>
<keyword evidence="1" id="KW-0732">Signal</keyword>
<accession>A0ABR7NUV8</accession>
<evidence type="ECO:0000313" key="4">
    <source>
        <dbReference type="Proteomes" id="UP000647491"/>
    </source>
</evidence>
<dbReference type="InterPro" id="IPR011055">
    <property type="entry name" value="Dup_hybrid_motif"/>
</dbReference>
<comment type="caution">
    <text evidence="3">The sequence shown here is derived from an EMBL/GenBank/DDBJ whole genome shotgun (WGS) entry which is preliminary data.</text>
</comment>
<dbReference type="RefSeq" id="WP_262427853.1">
    <property type="nucleotide sequence ID" value="NZ_JACRTJ010000024.1"/>
</dbReference>
<dbReference type="Pfam" id="PF01551">
    <property type="entry name" value="Peptidase_M23"/>
    <property type="match status" value="1"/>
</dbReference>
<organism evidence="3 4">
    <name type="scientific">Enterocloster hominis</name>
    <name type="common">ex Liu et al. 2021</name>
    <dbReference type="NCBI Taxonomy" id="2763663"/>
    <lineage>
        <taxon>Bacteria</taxon>
        <taxon>Bacillati</taxon>
        <taxon>Bacillota</taxon>
        <taxon>Clostridia</taxon>
        <taxon>Lachnospirales</taxon>
        <taxon>Lachnospiraceae</taxon>
        <taxon>Enterocloster</taxon>
    </lineage>
</organism>
<dbReference type="CDD" id="cd12797">
    <property type="entry name" value="M23_peptidase"/>
    <property type="match status" value="1"/>
</dbReference>
<keyword evidence="4" id="KW-1185">Reference proteome</keyword>
<proteinExistence type="predicted"/>
<dbReference type="InterPro" id="IPR016047">
    <property type="entry name" value="M23ase_b-sheet_dom"/>
</dbReference>
<dbReference type="PANTHER" id="PTHR21666:SF289">
    <property type="entry name" value="L-ALA--D-GLU ENDOPEPTIDASE"/>
    <property type="match status" value="1"/>
</dbReference>
<dbReference type="EMBL" id="JACRTJ010000024">
    <property type="protein sequence ID" value="MBC8599709.1"/>
    <property type="molecule type" value="Genomic_DNA"/>
</dbReference>
<protein>
    <submittedName>
        <fullName evidence="3">M23 family metallopeptidase</fullName>
    </submittedName>
</protein>
<dbReference type="Gene3D" id="2.70.70.10">
    <property type="entry name" value="Glucose Permease (Domain IIA)"/>
    <property type="match status" value="1"/>
</dbReference>
<evidence type="ECO:0000256" key="1">
    <source>
        <dbReference type="ARBA" id="ARBA00022729"/>
    </source>
</evidence>
<dbReference type="PANTHER" id="PTHR21666">
    <property type="entry name" value="PEPTIDASE-RELATED"/>
    <property type="match status" value="1"/>
</dbReference>
<evidence type="ECO:0000259" key="2">
    <source>
        <dbReference type="Pfam" id="PF01551"/>
    </source>
</evidence>
<evidence type="ECO:0000313" key="3">
    <source>
        <dbReference type="EMBL" id="MBC8599709.1"/>
    </source>
</evidence>
<reference evidence="3 4" key="1">
    <citation type="submission" date="2020-08" db="EMBL/GenBank/DDBJ databases">
        <title>Genome public.</title>
        <authorList>
            <person name="Liu C."/>
            <person name="Sun Q."/>
        </authorList>
    </citation>
    <scope>NUCLEOTIDE SEQUENCE [LARGE SCALE GENOMIC DNA]</scope>
    <source>
        <strain evidence="3 4">BX10</strain>
    </source>
</reference>
<name>A0ABR7NUV8_9FIRM</name>